<evidence type="ECO:0000313" key="3">
    <source>
        <dbReference type="Proteomes" id="UP000001424"/>
    </source>
</evidence>
<sequence length="489" mass="50320">MRQAARPGLVPAGPRTDGSRAALQAAQALSEGAGPLLSAAGERSPARRRGRLAQNAAAGGHQRQAVRQPVPGLQANPARKILPPFAAGARTAQAGAAAVHDDGGAAIPEHQPAKLLSAASRLLAGLPPAVRAGAAARLAGQVAGRRRHAGRHLPPAASARSDRHQPAVPRRPAIGQATGLRPGATGDAVAAGGPDGGPPGLCAGPGRGCPAALSAGQAIAVPARRLPARTGRRAGRDETQPGTTAQDRGGRRLSGAERRSPAAEPSGRGMAAPAPTQACPGIGRDGGGDHRRRGRHLAPRQRRQLAARRRRPRREQRPPAPAARLLPADCRQPERIWLPAARPASRAALARRRGAVAGPARPAGRVVSVRSALGIDAALRQGSGMRRRDAGPAAAAGEGHAQHHPQRRQFPTGLAAARQREPAGAAAVARPSLQPVARVQAEGRKRRATGPRFQAASAIPPFPADGIPPQRAILTWRKRRAFSVTLPSL</sequence>
<dbReference type="Proteomes" id="UP000001424">
    <property type="component" value="Chromosome"/>
</dbReference>
<feature type="region of interest" description="Disordered" evidence="1">
    <location>
        <begin position="145"/>
        <end position="202"/>
    </location>
</feature>
<feature type="compositionally biased region" description="Basic and acidic residues" evidence="1">
    <location>
        <begin position="248"/>
        <end position="261"/>
    </location>
</feature>
<dbReference type="KEGG" id="cvi:CV_4211"/>
<feature type="region of interest" description="Disordered" evidence="1">
    <location>
        <begin position="1"/>
        <end position="25"/>
    </location>
</feature>
<dbReference type="EMBL" id="AE016825">
    <property type="protein sequence ID" value="AAQ61871.1"/>
    <property type="molecule type" value="Genomic_DNA"/>
</dbReference>
<name>Q7NQC9_CHRVO</name>
<evidence type="ECO:0000256" key="1">
    <source>
        <dbReference type="SAM" id="MobiDB-lite"/>
    </source>
</evidence>
<evidence type="ECO:0000313" key="2">
    <source>
        <dbReference type="EMBL" id="AAQ61871.1"/>
    </source>
</evidence>
<accession>Q7NQC9</accession>
<keyword evidence="3" id="KW-1185">Reference proteome</keyword>
<organism evidence="2 3">
    <name type="scientific">Chromobacterium violaceum (strain ATCC 12472 / DSM 30191 / JCM 1249 / CCUG 213 / NBRC 12614 / NCIMB 9131 / NCTC 9757 / MK)</name>
    <dbReference type="NCBI Taxonomy" id="243365"/>
    <lineage>
        <taxon>Bacteria</taxon>
        <taxon>Pseudomonadati</taxon>
        <taxon>Pseudomonadota</taxon>
        <taxon>Betaproteobacteria</taxon>
        <taxon>Neisseriales</taxon>
        <taxon>Chromobacteriaceae</taxon>
        <taxon>Chromobacterium</taxon>
    </lineage>
</organism>
<proteinExistence type="predicted"/>
<reference evidence="2 3" key="1">
    <citation type="journal article" date="2003" name="Proc. Natl. Acad. Sci. U.S.A.">
        <title>The complete genome sequence of Chromobacterium violaceum reveals remarkable and exploitable bacterial adaptability.</title>
        <authorList>
            <person name="Vasconcelos A.T.R."/>
            <person name="de Almeida D.F."/>
            <person name="Almeida F.C."/>
            <person name="de Almeida L.G.P."/>
            <person name="de Almeida R."/>
            <person name="Goncalves J.A.A."/>
            <person name="Andrade E.M."/>
            <person name="Antonio R.V."/>
            <person name="Araripe J."/>
            <person name="de Araujo M.F.F."/>
            <person name="Filho S.A."/>
            <person name="Azevedo V."/>
            <person name="Batista A.J."/>
            <person name="Bataus L.A.M."/>
            <person name="Batista J.S."/>
            <person name="Belo A."/>
            <person name="vander Berg C."/>
            <person name="Blamey J."/>
            <person name="Bogo M."/>
            <person name="Bonato S."/>
            <person name="Bordignon J."/>
            <person name="Brito C.A."/>
            <person name="Brocchi M."/>
            <person name="Burity H.A."/>
            <person name="Camargo A.A."/>
            <person name="Cardoso D.D.P."/>
            <person name="Carneiro N.P."/>
            <person name="Carraro D.M."/>
            <person name="Carvalho C.M.B."/>
            <person name="Cascardo J.C.M."/>
            <person name="Cavada B.S."/>
            <person name="Chueire L.M.O."/>
            <person name="Pasa T.B.C."/>
            <person name="Duran N."/>
            <person name="Fagundes N."/>
            <person name="Falcao C.L."/>
            <person name="Fantinatti F."/>
            <person name="Farias I.P."/>
            <person name="Felipe M.S.S."/>
            <person name="Ferrari L.P."/>
            <person name="Ferro J.A."/>
            <person name="Ferro M.I.T."/>
            <person name="Franco G.R."/>
            <person name="Freitas N.S.A."/>
            <person name="Furlan L.R."/>
            <person name="Gazzinelli R.T."/>
            <person name="Gomes E.A."/>
            <person name="Goncalves P.R."/>
            <person name="Grangeiro T.B."/>
            <person name="Grattapaglia D."/>
            <person name="Grisard E.C."/>
            <person name="Guimaraes C.T."/>
            <person name="Hanna E.S."/>
            <person name="Hungria M."/>
            <person name="Jardim S.N."/>
            <person name="Laurino J."/>
            <person name="Leoi L.C.T."/>
            <person name="Fassarella L."/>
            <person name="Lima A."/>
            <person name="Loureiro M.F."/>
            <person name="Lyra M.C.P."/>
            <person name="Macedo M."/>
            <person name="Madeira H.M.F."/>
            <person name="Manfio G.P."/>
            <person name="Maranhao A.Q."/>
            <person name="Martins W.S."/>
            <person name="di Mauro S.M.Z."/>
            <person name="de Medeiros S.R.B."/>
            <person name="Meissner R.D.V."/>
            <person name="Menck C.F.M."/>
            <person name="Moreira M.A.M."/>
            <person name="Nascimento F.F."/>
            <person name="Nicolas M.F."/>
            <person name="Oliveira J.G."/>
            <person name="Oliveira S.C."/>
            <person name="Paixao R.F.C."/>
            <person name="Parente J.A."/>
            <person name="Pedrosa F.O."/>
            <person name="Pena S.J.D."/>
            <person name="Perreira J.O."/>
            <person name="Perreira M."/>
            <person name="Pinto L.S.R.C."/>
            <person name="Pinto L.S."/>
            <person name="Porto J.I.R."/>
            <person name="Potrich D.P."/>
            <person name="Neto C.E.R."/>
            <person name="Reis A.M.M."/>
            <person name="Rigo L.U."/>
            <person name="Rondinelli E."/>
            <person name="dos Santos E.B.P."/>
            <person name="Santos F.R."/>
            <person name="Schneider M.P.C."/>
            <person name="Seuanez H.N."/>
            <person name="Silva A.M.R."/>
            <person name="da Silva A.L.C."/>
            <person name="Silva D.W."/>
            <person name="Silva R."/>
            <person name="Simoes I.C."/>
            <person name="Simon D."/>
            <person name="Soares C.M.A."/>
            <person name="Soares R.B.A."/>
            <person name="Souza E.M."/>
            <person name="Souza K.R.L."/>
            <person name="Souza R.C."/>
            <person name="Steffens M.B.R."/>
            <person name="Steindel M."/>
            <person name="Teixeira S.R."/>
            <person name="Urmenyi T."/>
            <person name="Vettore A."/>
            <person name="Wassem R."/>
            <person name="Zaha A."/>
            <person name="Simpson A.J.G."/>
        </authorList>
    </citation>
    <scope>NUCLEOTIDE SEQUENCE [LARGE SCALE GENOMIC DNA]</scope>
    <source>
        <strain evidence="3">ATCC 12472 / DSM 30191 / JCM 1249 / NBRC 12614 / NCIMB 9131 / NCTC 9757</strain>
    </source>
</reference>
<dbReference type="AlphaFoldDB" id="Q7NQC9"/>
<dbReference type="STRING" id="243365.CV_4211"/>
<feature type="region of interest" description="Disordered" evidence="1">
    <location>
        <begin position="440"/>
        <end position="464"/>
    </location>
</feature>
<feature type="compositionally biased region" description="Gly residues" evidence="1">
    <location>
        <begin position="193"/>
        <end position="202"/>
    </location>
</feature>
<protein>
    <submittedName>
        <fullName evidence="2">Uncharacterized protein</fullName>
    </submittedName>
</protein>
<feature type="region of interest" description="Disordered" evidence="1">
    <location>
        <begin position="380"/>
        <end position="408"/>
    </location>
</feature>
<feature type="region of interest" description="Disordered" evidence="1">
    <location>
        <begin position="221"/>
        <end position="327"/>
    </location>
</feature>
<feature type="compositionally biased region" description="Basic residues" evidence="1">
    <location>
        <begin position="290"/>
        <end position="314"/>
    </location>
</feature>
<feature type="compositionally biased region" description="Low complexity" evidence="1">
    <location>
        <begin position="182"/>
        <end position="192"/>
    </location>
</feature>
<dbReference type="HOGENOM" id="CLU_557471_0_0_4"/>
<gene>
    <name evidence="2" type="ordered locus">CV_4211</name>
</gene>